<evidence type="ECO:0008006" key="4">
    <source>
        <dbReference type="Google" id="ProtNLM"/>
    </source>
</evidence>
<dbReference type="STRING" id="1112204.GPOL_c32970"/>
<dbReference type="GO" id="GO:0003677">
    <property type="term" value="F:DNA binding"/>
    <property type="evidence" value="ECO:0007669"/>
    <property type="project" value="InterPro"/>
</dbReference>
<sequence length="143" mass="15790">MAEVGMRTLANSVLARIEKQRDLMESLQAQTAGIRVRVSSPDKVVTVEVDGVGAMTGLWLGPGITRHTDSSLSALIVETAQHAARASLHRRNTLIHEFTDQFGRQQNEPLERWDGTTVTPRRPLSELPDPQPRTSPESLRDNG</sequence>
<proteinExistence type="predicted"/>
<dbReference type="Gene3D" id="3.30.1310.10">
    <property type="entry name" value="Nucleoid-associated protein YbaB-like domain"/>
    <property type="match status" value="1"/>
</dbReference>
<keyword evidence="3" id="KW-1185">Reference proteome</keyword>
<evidence type="ECO:0000256" key="1">
    <source>
        <dbReference type="SAM" id="MobiDB-lite"/>
    </source>
</evidence>
<dbReference type="InterPro" id="IPR004401">
    <property type="entry name" value="YbaB/EbfC"/>
</dbReference>
<accession>H6MY84</accession>
<protein>
    <recommendedName>
        <fullName evidence="4">YbaB/EbfC family DNA-binding protein</fullName>
    </recommendedName>
</protein>
<organism evidence="2 3">
    <name type="scientific">Gordonia polyisoprenivorans (strain DSM 44266 / VH2)</name>
    <dbReference type="NCBI Taxonomy" id="1112204"/>
    <lineage>
        <taxon>Bacteria</taxon>
        <taxon>Bacillati</taxon>
        <taxon>Actinomycetota</taxon>
        <taxon>Actinomycetes</taxon>
        <taxon>Mycobacteriales</taxon>
        <taxon>Gordoniaceae</taxon>
        <taxon>Gordonia</taxon>
    </lineage>
</organism>
<dbReference type="Pfam" id="PF02575">
    <property type="entry name" value="YbaB_DNA_bd"/>
    <property type="match status" value="1"/>
</dbReference>
<evidence type="ECO:0000313" key="2">
    <source>
        <dbReference type="EMBL" id="AFA74311.1"/>
    </source>
</evidence>
<dbReference type="EMBL" id="CP003119">
    <property type="protein sequence ID" value="AFA74311.1"/>
    <property type="molecule type" value="Genomic_DNA"/>
</dbReference>
<gene>
    <name evidence="2" type="ordered locus">GPOL_c32970</name>
</gene>
<dbReference type="Proteomes" id="UP000009154">
    <property type="component" value="Chromosome"/>
</dbReference>
<dbReference type="InterPro" id="IPR036894">
    <property type="entry name" value="YbaB-like_sf"/>
</dbReference>
<dbReference type="eggNOG" id="ENOG503435G">
    <property type="taxonomic scope" value="Bacteria"/>
</dbReference>
<dbReference type="AlphaFoldDB" id="H6MY84"/>
<evidence type="ECO:0000313" key="3">
    <source>
        <dbReference type="Proteomes" id="UP000009154"/>
    </source>
</evidence>
<dbReference type="HOGENOM" id="CLU_150572_0_0_11"/>
<dbReference type="KEGG" id="gpo:GPOL_c32970"/>
<reference evidence="2 3" key="1">
    <citation type="journal article" date="2012" name="Appl. Environ. Microbiol.">
        <title>Involvement of two latex-clearing proteins during rubber degradation and insights into the subsequent degradation pathway revealed by the genome sequence of Gordonia polyisoprenivorans strain VH2.</title>
        <authorList>
            <person name="Hiessl S."/>
            <person name="Schuldes J."/>
            <person name="Thurmer A."/>
            <person name="Halbsguth T."/>
            <person name="Broker D."/>
            <person name="Angelov A."/>
            <person name="Liebl W."/>
            <person name="Daniel R."/>
            <person name="Steinbuchel A."/>
        </authorList>
    </citation>
    <scope>NUCLEOTIDE SEQUENCE [LARGE SCALE GENOMIC DNA]</scope>
    <source>
        <strain evidence="3">DSM 44266 / VH2</strain>
    </source>
</reference>
<name>H6MY84_GORPV</name>
<feature type="region of interest" description="Disordered" evidence="1">
    <location>
        <begin position="100"/>
        <end position="143"/>
    </location>
</feature>